<evidence type="ECO:0000256" key="8">
    <source>
        <dbReference type="SAM" id="Coils"/>
    </source>
</evidence>
<keyword evidence="10" id="KW-0378">Hydrolase</keyword>
<name>A0A0W8FEW1_9ZZZZ</name>
<dbReference type="PANTHER" id="PTHR11629">
    <property type="entry name" value="VACUOLAR PROTON ATPASES"/>
    <property type="match status" value="1"/>
</dbReference>
<evidence type="ECO:0000313" key="10">
    <source>
        <dbReference type="EMBL" id="KUG19415.1"/>
    </source>
</evidence>
<evidence type="ECO:0000256" key="6">
    <source>
        <dbReference type="ARBA" id="ARBA00023065"/>
    </source>
</evidence>
<accession>A0A0W8FEW1</accession>
<dbReference type="EMBL" id="LNQE01001293">
    <property type="protein sequence ID" value="KUG19415.1"/>
    <property type="molecule type" value="Genomic_DNA"/>
</dbReference>
<evidence type="ECO:0000256" key="9">
    <source>
        <dbReference type="SAM" id="Phobius"/>
    </source>
</evidence>
<dbReference type="Pfam" id="PF01496">
    <property type="entry name" value="V_ATPase_I"/>
    <property type="match status" value="1"/>
</dbReference>
<proteinExistence type="inferred from homology"/>
<feature type="coiled-coil region" evidence="8">
    <location>
        <begin position="241"/>
        <end position="286"/>
    </location>
</feature>
<evidence type="ECO:0000256" key="3">
    <source>
        <dbReference type="ARBA" id="ARBA00022448"/>
    </source>
</evidence>
<dbReference type="GO" id="GO:0016787">
    <property type="term" value="F:hydrolase activity"/>
    <property type="evidence" value="ECO:0007669"/>
    <property type="project" value="UniProtKB-KW"/>
</dbReference>
<feature type="transmembrane region" description="Helical" evidence="9">
    <location>
        <begin position="458"/>
        <end position="482"/>
    </location>
</feature>
<protein>
    <submittedName>
        <fullName evidence="10">V-type atp synthase subunit i</fullName>
        <ecNumber evidence="10">3.6.3.14</ecNumber>
    </submittedName>
</protein>
<dbReference type="PANTHER" id="PTHR11629:SF63">
    <property type="entry name" value="V-TYPE PROTON ATPASE SUBUNIT A"/>
    <property type="match status" value="1"/>
</dbReference>
<sequence>MLSPAEMLFVTIGVHASHAETVVRSLHESGLLEVQGVHEPPGENAPALNPGERAEYTADSTVYRLKIDRILAAISETLPERKGALRDLLVPPRRRPIPVLGLPFRDLAPHLDGLIRRGWRAVTLEQEGKGLDERAGEIDADLRAVGYLLPLGVHPEHIGTSAYLTVIAGSVPLDAADGVSGAIDALGIEEVLVLSHAEKDTATIVVAAVNEYRPAVEEALRGFPFEPISVPGLAGSPEEVHRRLMAEREEIRARQEEIREEVQAIAGELGNLLRAYREELDAVREEGEAFGLAGTTQESVVIEGFVRASDRAAVEALVEQASGGLAFCRFRPPDPASLSVPVAYDNPLWARPFEMLTSMFAVPRYGGIDPTAIIAPIIVLFFGFMLGDAGYGLILLLGACFGYRTLGQGSRSIRDLSLIMIACGAAGILFGILQGGFFGDLLPRFFGIRMPFAVVDPLAQPVDILIVALAIGVVQINAGLLLGLWQNVAAHRTQNGIFEQGSWFVLQPAAAVLLLEFFGWRDFPPAVSMLAAIGGVAGIGMILYAYGPLGAFRITNFLGDWLSYTRILALDLATLGIALTINILTGMIAAIHPGLLAVAIAFAVIAHALNLVLQALGGMIHSLRLQYVEFFGKFYTGGGRPFAPFASKRRYSLRVRGEEEW</sequence>
<feature type="transmembrane region" description="Helical" evidence="9">
    <location>
        <begin position="567"/>
        <end position="589"/>
    </location>
</feature>
<feature type="transmembrane region" description="Helical" evidence="9">
    <location>
        <begin position="595"/>
        <end position="616"/>
    </location>
</feature>
<evidence type="ECO:0000256" key="1">
    <source>
        <dbReference type="ARBA" id="ARBA00004141"/>
    </source>
</evidence>
<comment type="caution">
    <text evidence="10">The sequence shown here is derived from an EMBL/GenBank/DDBJ whole genome shotgun (WGS) entry which is preliminary data.</text>
</comment>
<dbReference type="InterPro" id="IPR002490">
    <property type="entry name" value="V-ATPase_116kDa_su"/>
</dbReference>
<dbReference type="GO" id="GO:0051117">
    <property type="term" value="F:ATPase binding"/>
    <property type="evidence" value="ECO:0007669"/>
    <property type="project" value="TreeGrafter"/>
</dbReference>
<keyword evidence="4 9" id="KW-0812">Transmembrane</keyword>
<feature type="transmembrane region" description="Helical" evidence="9">
    <location>
        <begin position="526"/>
        <end position="546"/>
    </location>
</feature>
<keyword evidence="8" id="KW-0175">Coiled coil</keyword>
<organism evidence="10">
    <name type="scientific">hydrocarbon metagenome</name>
    <dbReference type="NCBI Taxonomy" id="938273"/>
    <lineage>
        <taxon>unclassified sequences</taxon>
        <taxon>metagenomes</taxon>
        <taxon>ecological metagenomes</taxon>
    </lineage>
</organism>
<dbReference type="EC" id="3.6.3.14" evidence="10"/>
<dbReference type="GO" id="GO:0046961">
    <property type="term" value="F:proton-transporting ATPase activity, rotational mechanism"/>
    <property type="evidence" value="ECO:0007669"/>
    <property type="project" value="InterPro"/>
</dbReference>
<feature type="transmembrane region" description="Helical" evidence="9">
    <location>
        <begin position="373"/>
        <end position="397"/>
    </location>
</feature>
<evidence type="ECO:0000256" key="2">
    <source>
        <dbReference type="ARBA" id="ARBA00009904"/>
    </source>
</evidence>
<reference evidence="10" key="1">
    <citation type="journal article" date="2015" name="Proc. Natl. Acad. Sci. U.S.A.">
        <title>Networks of energetic and metabolic interactions define dynamics in microbial communities.</title>
        <authorList>
            <person name="Embree M."/>
            <person name="Liu J.K."/>
            <person name="Al-Bassam M.M."/>
            <person name="Zengler K."/>
        </authorList>
    </citation>
    <scope>NUCLEOTIDE SEQUENCE</scope>
</reference>
<dbReference type="AlphaFoldDB" id="A0A0W8FEW1"/>
<dbReference type="GO" id="GO:0033179">
    <property type="term" value="C:proton-transporting V-type ATPase, V0 domain"/>
    <property type="evidence" value="ECO:0007669"/>
    <property type="project" value="InterPro"/>
</dbReference>
<dbReference type="GO" id="GO:0007035">
    <property type="term" value="P:vacuolar acidification"/>
    <property type="evidence" value="ECO:0007669"/>
    <property type="project" value="TreeGrafter"/>
</dbReference>
<comment type="similarity">
    <text evidence="2">Belongs to the V-ATPase 116 kDa subunit family.</text>
</comment>
<keyword evidence="7 9" id="KW-0472">Membrane</keyword>
<evidence type="ECO:0000256" key="4">
    <source>
        <dbReference type="ARBA" id="ARBA00022692"/>
    </source>
</evidence>
<evidence type="ECO:0000256" key="5">
    <source>
        <dbReference type="ARBA" id="ARBA00022989"/>
    </source>
</evidence>
<keyword evidence="5 9" id="KW-1133">Transmembrane helix</keyword>
<feature type="transmembrane region" description="Helical" evidence="9">
    <location>
        <begin position="418"/>
        <end position="438"/>
    </location>
</feature>
<comment type="subcellular location">
    <subcellularLocation>
        <location evidence="1">Membrane</location>
        <topology evidence="1">Multi-pass membrane protein</topology>
    </subcellularLocation>
</comment>
<gene>
    <name evidence="10" type="ORF">ASZ90_010856</name>
</gene>
<evidence type="ECO:0000256" key="7">
    <source>
        <dbReference type="ARBA" id="ARBA00023136"/>
    </source>
</evidence>
<feature type="transmembrane region" description="Helical" evidence="9">
    <location>
        <begin position="503"/>
        <end position="520"/>
    </location>
</feature>
<keyword evidence="6" id="KW-0406">Ion transport</keyword>
<dbReference type="GO" id="GO:0016471">
    <property type="term" value="C:vacuolar proton-transporting V-type ATPase complex"/>
    <property type="evidence" value="ECO:0007669"/>
    <property type="project" value="TreeGrafter"/>
</dbReference>
<keyword evidence="3" id="KW-0813">Transport</keyword>